<comment type="caution">
    <text evidence="1">The sequence shown here is derived from an EMBL/GenBank/DDBJ whole genome shotgun (WGS) entry which is preliminary data.</text>
</comment>
<proteinExistence type="predicted"/>
<accession>A0A918X0D8</accession>
<evidence type="ECO:0008006" key="3">
    <source>
        <dbReference type="Google" id="ProtNLM"/>
    </source>
</evidence>
<evidence type="ECO:0000313" key="1">
    <source>
        <dbReference type="EMBL" id="GHD00760.1"/>
    </source>
</evidence>
<dbReference type="Gene3D" id="1.25.10.10">
    <property type="entry name" value="Leucine-rich Repeat Variant"/>
    <property type="match status" value="1"/>
</dbReference>
<gene>
    <name evidence="1" type="ORF">GCM10010334_45590</name>
</gene>
<evidence type="ECO:0000313" key="2">
    <source>
        <dbReference type="Proteomes" id="UP000638353"/>
    </source>
</evidence>
<reference evidence="1" key="1">
    <citation type="journal article" date="2014" name="Int. J. Syst. Evol. Microbiol.">
        <title>Complete genome sequence of Corynebacterium casei LMG S-19264T (=DSM 44701T), isolated from a smear-ripened cheese.</title>
        <authorList>
            <consortium name="US DOE Joint Genome Institute (JGI-PGF)"/>
            <person name="Walter F."/>
            <person name="Albersmeier A."/>
            <person name="Kalinowski J."/>
            <person name="Ruckert C."/>
        </authorList>
    </citation>
    <scope>NUCLEOTIDE SEQUENCE</scope>
    <source>
        <strain evidence="1">JCM 4637</strain>
    </source>
</reference>
<name>A0A918X0D8_9ACTN</name>
<reference evidence="1" key="2">
    <citation type="submission" date="2020-09" db="EMBL/GenBank/DDBJ databases">
        <authorList>
            <person name="Sun Q."/>
            <person name="Ohkuma M."/>
        </authorList>
    </citation>
    <scope>NUCLEOTIDE SEQUENCE</scope>
    <source>
        <strain evidence="1">JCM 4637</strain>
    </source>
</reference>
<dbReference type="InterPro" id="IPR011989">
    <property type="entry name" value="ARM-like"/>
</dbReference>
<dbReference type="AlphaFoldDB" id="A0A918X0D8"/>
<protein>
    <recommendedName>
        <fullName evidence="3">HEAT repeat domain-containing protein</fullName>
    </recommendedName>
</protein>
<dbReference type="Proteomes" id="UP000638353">
    <property type="component" value="Unassembled WGS sequence"/>
</dbReference>
<dbReference type="RefSeq" id="WP_189827426.1">
    <property type="nucleotide sequence ID" value="NZ_BMVC01000009.1"/>
</dbReference>
<dbReference type="EMBL" id="BMVC01000009">
    <property type="protein sequence ID" value="GHD00760.1"/>
    <property type="molecule type" value="Genomic_DNA"/>
</dbReference>
<dbReference type="SUPFAM" id="SSF48371">
    <property type="entry name" value="ARM repeat"/>
    <property type="match status" value="1"/>
</dbReference>
<sequence>MNSIEQATGNSGSEPDRIRDLVDVRDPRAWIALDLDIRDVLRREWRPWDEPAKPVPLGPGSTERELAVALCHADGRVREAALARVPGVPALLPLVAIRGTDWAAPVRERALALLRTALPALPVQAFCDVAAVIVRVAERRHGAGVLALAEHQLRYSAPDFVARCLSAPERRVRRLAAREAVERELFSPVELARFAAKGSDVTVQDRFAQAAVAALPGEETEAVLALLLDSRQSRVRATGVSALNRFGSAARAEPFLTDRAPVVRACARWVLRQHGSPALPRYRELCSDAGRLDHAQAAAAAGLGECGERADAALLRPLLAHPVPRVRAQAVAGLKALDVVAVAELLPLVDDPDPAVVRAAVDALLPSPGRLPEAWFAARLGEEVPPPTRLAARRLYQAVTGKHPSTW</sequence>
<dbReference type="InterPro" id="IPR016024">
    <property type="entry name" value="ARM-type_fold"/>
</dbReference>
<organism evidence="1 2">
    <name type="scientific">Streptomyces finlayi</name>
    <dbReference type="NCBI Taxonomy" id="67296"/>
    <lineage>
        <taxon>Bacteria</taxon>
        <taxon>Bacillati</taxon>
        <taxon>Actinomycetota</taxon>
        <taxon>Actinomycetes</taxon>
        <taxon>Kitasatosporales</taxon>
        <taxon>Streptomycetaceae</taxon>
        <taxon>Streptomyces</taxon>
    </lineage>
</organism>